<organism evidence="1 2">
    <name type="scientific">Nephila pilipes</name>
    <name type="common">Giant wood spider</name>
    <name type="synonym">Nephila maculata</name>
    <dbReference type="NCBI Taxonomy" id="299642"/>
    <lineage>
        <taxon>Eukaryota</taxon>
        <taxon>Metazoa</taxon>
        <taxon>Ecdysozoa</taxon>
        <taxon>Arthropoda</taxon>
        <taxon>Chelicerata</taxon>
        <taxon>Arachnida</taxon>
        <taxon>Araneae</taxon>
        <taxon>Araneomorphae</taxon>
        <taxon>Entelegynae</taxon>
        <taxon>Araneoidea</taxon>
        <taxon>Nephilidae</taxon>
        <taxon>Nephila</taxon>
    </lineage>
</organism>
<reference evidence="1" key="1">
    <citation type="submission" date="2020-08" db="EMBL/GenBank/DDBJ databases">
        <title>Multicomponent nature underlies the extraordinary mechanical properties of spider dragline silk.</title>
        <authorList>
            <person name="Kono N."/>
            <person name="Nakamura H."/>
            <person name="Mori M."/>
            <person name="Yoshida Y."/>
            <person name="Ohtoshi R."/>
            <person name="Malay A.D."/>
            <person name="Moran D.A.P."/>
            <person name="Tomita M."/>
            <person name="Numata K."/>
            <person name="Arakawa K."/>
        </authorList>
    </citation>
    <scope>NUCLEOTIDE SEQUENCE</scope>
</reference>
<name>A0A8X6PAV9_NEPPI</name>
<comment type="caution">
    <text evidence="1">The sequence shown here is derived from an EMBL/GenBank/DDBJ whole genome shotgun (WGS) entry which is preliminary data.</text>
</comment>
<dbReference type="Proteomes" id="UP000887013">
    <property type="component" value="Unassembled WGS sequence"/>
</dbReference>
<gene>
    <name evidence="1" type="primary">AVEN_231698_1</name>
    <name evidence="1" type="ORF">NPIL_141511</name>
</gene>
<sequence length="149" mass="16536">VDNKKPYQSGERINFTVTAVHKTESTAEPINATIRLYLPPYVEFDHTVFNNATTVGTVTFITENGGLDIVIPQFLFSDSATIIVSLLADPRNERGFGRGEENATTPYRVLCLQNFREEPSANPKTPETIVNCGPVDHVMYIVNSQGNLF</sequence>
<evidence type="ECO:0000313" key="1">
    <source>
        <dbReference type="EMBL" id="GFT61021.1"/>
    </source>
</evidence>
<accession>A0A8X6PAV9</accession>
<proteinExistence type="predicted"/>
<dbReference type="OrthoDB" id="6409397at2759"/>
<keyword evidence="2" id="KW-1185">Reference proteome</keyword>
<feature type="non-terminal residue" evidence="1">
    <location>
        <position position="1"/>
    </location>
</feature>
<protein>
    <submittedName>
        <fullName evidence="1">Uncharacterized protein</fullName>
    </submittedName>
</protein>
<evidence type="ECO:0000313" key="2">
    <source>
        <dbReference type="Proteomes" id="UP000887013"/>
    </source>
</evidence>
<dbReference type="AlphaFoldDB" id="A0A8X6PAV9"/>
<dbReference type="EMBL" id="BMAW01114267">
    <property type="protein sequence ID" value="GFT61021.1"/>
    <property type="molecule type" value="Genomic_DNA"/>
</dbReference>